<name>A0AAD5MUN8_PARTN</name>
<protein>
    <submittedName>
        <fullName evidence="1">Uncharacterized protein</fullName>
    </submittedName>
</protein>
<gene>
    <name evidence="1" type="ORF">KIN20_025137</name>
</gene>
<sequence>MVGDRLLMWFDGDAQTQPQTWRVGRRGWTNHSPPPPAGECRSALAIARPLHLGPLVPTRVQTPSIAIYHGRVNVLVAHHHTPVLEARSNLCVQTSFPLSTKLSMDDHREKLKD</sequence>
<keyword evidence="2" id="KW-1185">Reference proteome</keyword>
<reference evidence="1" key="1">
    <citation type="submission" date="2021-06" db="EMBL/GenBank/DDBJ databases">
        <title>Parelaphostrongylus tenuis whole genome reference sequence.</title>
        <authorList>
            <person name="Garwood T.J."/>
            <person name="Larsen P.A."/>
            <person name="Fountain-Jones N.M."/>
            <person name="Garbe J.R."/>
            <person name="Macchietto M.G."/>
            <person name="Kania S.A."/>
            <person name="Gerhold R.W."/>
            <person name="Richards J.E."/>
            <person name="Wolf T.M."/>
        </authorList>
    </citation>
    <scope>NUCLEOTIDE SEQUENCE</scope>
    <source>
        <strain evidence="1">MNPRO001-30</strain>
        <tissue evidence="1">Meninges</tissue>
    </source>
</reference>
<evidence type="ECO:0000313" key="1">
    <source>
        <dbReference type="EMBL" id="KAJ1364940.1"/>
    </source>
</evidence>
<dbReference type="Proteomes" id="UP001196413">
    <property type="component" value="Unassembled WGS sequence"/>
</dbReference>
<dbReference type="EMBL" id="JAHQIW010005108">
    <property type="protein sequence ID" value="KAJ1364940.1"/>
    <property type="molecule type" value="Genomic_DNA"/>
</dbReference>
<organism evidence="1 2">
    <name type="scientific">Parelaphostrongylus tenuis</name>
    <name type="common">Meningeal worm</name>
    <dbReference type="NCBI Taxonomy" id="148309"/>
    <lineage>
        <taxon>Eukaryota</taxon>
        <taxon>Metazoa</taxon>
        <taxon>Ecdysozoa</taxon>
        <taxon>Nematoda</taxon>
        <taxon>Chromadorea</taxon>
        <taxon>Rhabditida</taxon>
        <taxon>Rhabditina</taxon>
        <taxon>Rhabditomorpha</taxon>
        <taxon>Strongyloidea</taxon>
        <taxon>Metastrongylidae</taxon>
        <taxon>Parelaphostrongylus</taxon>
    </lineage>
</organism>
<accession>A0AAD5MUN8</accession>
<proteinExistence type="predicted"/>
<evidence type="ECO:0000313" key="2">
    <source>
        <dbReference type="Proteomes" id="UP001196413"/>
    </source>
</evidence>
<dbReference type="AlphaFoldDB" id="A0AAD5MUN8"/>
<comment type="caution">
    <text evidence="1">The sequence shown here is derived from an EMBL/GenBank/DDBJ whole genome shotgun (WGS) entry which is preliminary data.</text>
</comment>